<proteinExistence type="predicted"/>
<dbReference type="Gene3D" id="3.90.180.10">
    <property type="entry name" value="Medium-chain alcohol dehydrogenases, catalytic domain"/>
    <property type="match status" value="1"/>
</dbReference>
<evidence type="ECO:0008006" key="4">
    <source>
        <dbReference type="Google" id="ProtNLM"/>
    </source>
</evidence>
<evidence type="ECO:0000313" key="2">
    <source>
        <dbReference type="EMBL" id="GAA2682497.1"/>
    </source>
</evidence>
<sequence length="76" mass="8062">MRVGTVVRMKALIFNPDLSFGVVPDPVPSPSQVLVQVSAVSLNFGEIAYRSPDPRPGRPAASAGTPSSSRPSRERT</sequence>
<name>A0ABN3SRF1_9ACTN</name>
<gene>
    <name evidence="2" type="ORF">GCM10010412_067810</name>
</gene>
<reference evidence="2 3" key="1">
    <citation type="journal article" date="2019" name="Int. J. Syst. Evol. Microbiol.">
        <title>The Global Catalogue of Microorganisms (GCM) 10K type strain sequencing project: providing services to taxonomists for standard genome sequencing and annotation.</title>
        <authorList>
            <consortium name="The Broad Institute Genomics Platform"/>
            <consortium name="The Broad Institute Genome Sequencing Center for Infectious Disease"/>
            <person name="Wu L."/>
            <person name="Ma J."/>
        </authorList>
    </citation>
    <scope>NUCLEOTIDE SEQUENCE [LARGE SCALE GENOMIC DNA]</scope>
    <source>
        <strain evidence="2 3">JCM 6835</strain>
    </source>
</reference>
<feature type="region of interest" description="Disordered" evidence="1">
    <location>
        <begin position="49"/>
        <end position="76"/>
    </location>
</feature>
<dbReference type="SUPFAM" id="SSF50129">
    <property type="entry name" value="GroES-like"/>
    <property type="match status" value="1"/>
</dbReference>
<accession>A0ABN3SRF1</accession>
<comment type="caution">
    <text evidence="2">The sequence shown here is derived from an EMBL/GenBank/DDBJ whole genome shotgun (WGS) entry which is preliminary data.</text>
</comment>
<evidence type="ECO:0000313" key="3">
    <source>
        <dbReference type="Proteomes" id="UP001501666"/>
    </source>
</evidence>
<dbReference type="EMBL" id="BAAATE010000022">
    <property type="protein sequence ID" value="GAA2682497.1"/>
    <property type="molecule type" value="Genomic_DNA"/>
</dbReference>
<evidence type="ECO:0000256" key="1">
    <source>
        <dbReference type="SAM" id="MobiDB-lite"/>
    </source>
</evidence>
<organism evidence="2 3">
    <name type="scientific">Nonomuraea recticatena</name>
    <dbReference type="NCBI Taxonomy" id="46178"/>
    <lineage>
        <taxon>Bacteria</taxon>
        <taxon>Bacillati</taxon>
        <taxon>Actinomycetota</taxon>
        <taxon>Actinomycetes</taxon>
        <taxon>Streptosporangiales</taxon>
        <taxon>Streptosporangiaceae</taxon>
        <taxon>Nonomuraea</taxon>
    </lineage>
</organism>
<protein>
    <recommendedName>
        <fullName evidence="4">Alcohol dehydrogenase N-terminal domain-containing protein</fullName>
    </recommendedName>
</protein>
<dbReference type="Proteomes" id="UP001501666">
    <property type="component" value="Unassembled WGS sequence"/>
</dbReference>
<dbReference type="InterPro" id="IPR011032">
    <property type="entry name" value="GroES-like_sf"/>
</dbReference>
<keyword evidence="3" id="KW-1185">Reference proteome</keyword>